<name>A0A3B0YDA7_9ZZZZ</name>
<dbReference type="Gene3D" id="2.40.10.220">
    <property type="entry name" value="predicted glycosyltransferase like domains"/>
    <property type="match status" value="1"/>
</dbReference>
<dbReference type="Pfam" id="PF07238">
    <property type="entry name" value="PilZ"/>
    <property type="match status" value="1"/>
</dbReference>
<sequence>MGIEHRWSSRREIDLEVNLHYAPVGTINGKTLNISLEGMYVDLKGVRIPPQARLEISFTAEMRGRPVEHRLPAYVVHECDGGVGLMLQHVGYREFDALRYMLNAA</sequence>
<evidence type="ECO:0000313" key="2">
    <source>
        <dbReference type="EMBL" id="VAW78855.1"/>
    </source>
</evidence>
<feature type="domain" description="PilZ" evidence="1">
    <location>
        <begin position="22"/>
        <end position="90"/>
    </location>
</feature>
<accession>A0A3B0YDA7</accession>
<protein>
    <recommendedName>
        <fullName evidence="1">PilZ domain-containing protein</fullName>
    </recommendedName>
</protein>
<organism evidence="2">
    <name type="scientific">hydrothermal vent metagenome</name>
    <dbReference type="NCBI Taxonomy" id="652676"/>
    <lineage>
        <taxon>unclassified sequences</taxon>
        <taxon>metagenomes</taxon>
        <taxon>ecological metagenomes</taxon>
    </lineage>
</organism>
<dbReference type="AlphaFoldDB" id="A0A3B0YDA7"/>
<gene>
    <name evidence="2" type="ORF">MNBD_GAMMA15-1326</name>
</gene>
<dbReference type="EMBL" id="UOFN01000102">
    <property type="protein sequence ID" value="VAW78855.1"/>
    <property type="molecule type" value="Genomic_DNA"/>
</dbReference>
<reference evidence="2" key="1">
    <citation type="submission" date="2018-06" db="EMBL/GenBank/DDBJ databases">
        <authorList>
            <person name="Zhirakovskaya E."/>
        </authorList>
    </citation>
    <scope>NUCLEOTIDE SEQUENCE</scope>
</reference>
<dbReference type="GO" id="GO:0035438">
    <property type="term" value="F:cyclic-di-GMP binding"/>
    <property type="evidence" value="ECO:0007669"/>
    <property type="project" value="InterPro"/>
</dbReference>
<proteinExistence type="predicted"/>
<dbReference type="SUPFAM" id="SSF141371">
    <property type="entry name" value="PilZ domain-like"/>
    <property type="match status" value="1"/>
</dbReference>
<dbReference type="InterPro" id="IPR009875">
    <property type="entry name" value="PilZ_domain"/>
</dbReference>
<evidence type="ECO:0000259" key="1">
    <source>
        <dbReference type="Pfam" id="PF07238"/>
    </source>
</evidence>